<keyword evidence="5" id="KW-0547">Nucleotide-binding</keyword>
<feature type="transmembrane region" description="Helical" evidence="9">
    <location>
        <begin position="181"/>
        <end position="203"/>
    </location>
</feature>
<evidence type="ECO:0000256" key="1">
    <source>
        <dbReference type="ARBA" id="ARBA00000085"/>
    </source>
</evidence>
<dbReference type="InterPro" id="IPR004358">
    <property type="entry name" value="Sig_transdc_His_kin-like_C"/>
</dbReference>
<evidence type="ECO:0000256" key="3">
    <source>
        <dbReference type="ARBA" id="ARBA00022553"/>
    </source>
</evidence>
<evidence type="ECO:0000256" key="2">
    <source>
        <dbReference type="ARBA" id="ARBA00012438"/>
    </source>
</evidence>
<dbReference type="CDD" id="cd00130">
    <property type="entry name" value="PAS"/>
    <property type="match status" value="1"/>
</dbReference>
<dbReference type="SUPFAM" id="SSF47384">
    <property type="entry name" value="Homodimeric domain of signal transducing histidine kinase"/>
    <property type="match status" value="1"/>
</dbReference>
<dbReference type="Pfam" id="PF00512">
    <property type="entry name" value="HisKA"/>
    <property type="match status" value="1"/>
</dbReference>
<dbReference type="SUPFAM" id="SSF55785">
    <property type="entry name" value="PYP-like sensor domain (PAS domain)"/>
    <property type="match status" value="1"/>
</dbReference>
<evidence type="ECO:0000256" key="4">
    <source>
        <dbReference type="ARBA" id="ARBA00022679"/>
    </source>
</evidence>
<dbReference type="NCBIfam" id="TIGR00229">
    <property type="entry name" value="sensory_box"/>
    <property type="match status" value="1"/>
</dbReference>
<keyword evidence="8" id="KW-0902">Two-component regulatory system</keyword>
<dbReference type="SMART" id="SM00091">
    <property type="entry name" value="PAS"/>
    <property type="match status" value="1"/>
</dbReference>
<feature type="transmembrane region" description="Helical" evidence="9">
    <location>
        <begin position="33"/>
        <end position="53"/>
    </location>
</feature>
<dbReference type="SMART" id="SM00387">
    <property type="entry name" value="HATPase_c"/>
    <property type="match status" value="1"/>
</dbReference>
<dbReference type="SUPFAM" id="SSF55874">
    <property type="entry name" value="ATPase domain of HSP90 chaperone/DNA topoisomerase II/histidine kinase"/>
    <property type="match status" value="1"/>
</dbReference>
<accession>A0ABX0JEU1</accession>
<dbReference type="SMART" id="SM00388">
    <property type="entry name" value="HisKA"/>
    <property type="match status" value="1"/>
</dbReference>
<dbReference type="Gene3D" id="3.30.565.10">
    <property type="entry name" value="Histidine kinase-like ATPase, C-terminal domain"/>
    <property type="match status" value="1"/>
</dbReference>
<comment type="catalytic activity">
    <reaction evidence="1">
        <text>ATP + protein L-histidine = ADP + protein N-phospho-L-histidine.</text>
        <dbReference type="EC" id="2.7.13.3"/>
    </reaction>
</comment>
<dbReference type="InterPro" id="IPR013656">
    <property type="entry name" value="PAS_4"/>
</dbReference>
<comment type="caution">
    <text evidence="11">The sequence shown here is derived from an EMBL/GenBank/DDBJ whole genome shotgun (WGS) entry which is preliminary data.</text>
</comment>
<proteinExistence type="predicted"/>
<dbReference type="Proteomes" id="UP001165962">
    <property type="component" value="Unassembled WGS sequence"/>
</dbReference>
<evidence type="ECO:0000256" key="9">
    <source>
        <dbReference type="SAM" id="Phobius"/>
    </source>
</evidence>
<dbReference type="Gene3D" id="3.30.450.20">
    <property type="entry name" value="PAS domain"/>
    <property type="match status" value="1"/>
</dbReference>
<dbReference type="InterPro" id="IPR000014">
    <property type="entry name" value="PAS"/>
</dbReference>
<dbReference type="EC" id="2.7.13.3" evidence="2"/>
<sequence>MSIDLFLSALLMAVTYCSLFMCYLSWKRRELPIVVSYGLGLLTSVFYTFGYAFEIVSSTLEEIKFWLKIEYMGIPFGTVIWFIMVLQYTGRQALLSRWRIALLLVVPIVTFIAHYTNDWHHLFYKSMELDESEGFPLVDLVTGPLYKLHVGYSYTFFIIGMVLLLHMYWHAPIYMKKQIAFMIIGSCGPYGVTLIYLIGALYIPIDISPFGFAFSGIFFMWGIYQFNLLKLAPLALKKVFESMQDAVIILDLDHRITSFNQSAKRFMFGFNYKKLIGKSVVPIFSMYPDLVAKIEQEFSTDFKVKISDQANSKFYNVSLSLISDSRQQVVGKMIVLRDITEEVLSEERMLANTRQLSELNTLKDRLFNVIAHDIRDPLAILISLMELMEDEMKDCGNEHEEVMQEMGQQIQNTYTLVESLLDWFRSQRGGMLFNPVPRDLSDVMQKNIYLLQLRSEGKHIQIHSHIPKGMLVLADKEMLDLIIRNLLSNAIKFTEYEGSIHLKADEAEGKIIVSVRDTGTGIAPDQARTLFQEEGMPVSLAGTAGEVGVGLGLTLCREFVRMNGGEIWFESKLGQGSTFYFSIPASS</sequence>
<dbReference type="InterPro" id="IPR031621">
    <property type="entry name" value="HisKA_7TM"/>
</dbReference>
<reference evidence="11" key="1">
    <citation type="submission" date="2020-03" db="EMBL/GenBank/DDBJ databases">
        <title>Draft sequencing of Paenibacilllus sp. S3N08.</title>
        <authorList>
            <person name="Kim D.-U."/>
        </authorList>
    </citation>
    <scope>NUCLEOTIDE SEQUENCE</scope>
    <source>
        <strain evidence="11">S3N08</strain>
    </source>
</reference>
<feature type="transmembrane region" description="Helical" evidence="9">
    <location>
        <begin position="65"/>
        <end position="86"/>
    </location>
</feature>
<dbReference type="InterPro" id="IPR036097">
    <property type="entry name" value="HisK_dim/P_sf"/>
</dbReference>
<dbReference type="InterPro" id="IPR036890">
    <property type="entry name" value="HATPase_C_sf"/>
</dbReference>
<feature type="transmembrane region" description="Helical" evidence="9">
    <location>
        <begin position="151"/>
        <end position="169"/>
    </location>
</feature>
<dbReference type="Gene3D" id="1.10.287.130">
    <property type="match status" value="1"/>
</dbReference>
<protein>
    <recommendedName>
        <fullName evidence="2">histidine kinase</fullName>
        <ecNumber evidence="2">2.7.13.3</ecNumber>
    </recommendedName>
</protein>
<keyword evidence="9" id="KW-0472">Membrane</keyword>
<evidence type="ECO:0000256" key="7">
    <source>
        <dbReference type="ARBA" id="ARBA00022840"/>
    </source>
</evidence>
<name>A0ABX0JEU1_9BACL</name>
<evidence type="ECO:0000313" key="12">
    <source>
        <dbReference type="Proteomes" id="UP001165962"/>
    </source>
</evidence>
<dbReference type="InterPro" id="IPR003594">
    <property type="entry name" value="HATPase_dom"/>
</dbReference>
<feature type="transmembrane region" description="Helical" evidence="9">
    <location>
        <begin position="98"/>
        <end position="116"/>
    </location>
</feature>
<keyword evidence="9" id="KW-1133">Transmembrane helix</keyword>
<dbReference type="Pfam" id="PF08448">
    <property type="entry name" value="PAS_4"/>
    <property type="match status" value="1"/>
</dbReference>
<dbReference type="EMBL" id="JAAOIW010000012">
    <property type="protein sequence ID" value="NHN33402.1"/>
    <property type="molecule type" value="Genomic_DNA"/>
</dbReference>
<keyword evidence="4" id="KW-0808">Transferase</keyword>
<organism evidence="11 12">
    <name type="scientific">Paenibacillus agricola</name>
    <dbReference type="NCBI Taxonomy" id="2716264"/>
    <lineage>
        <taxon>Bacteria</taxon>
        <taxon>Bacillati</taxon>
        <taxon>Bacillota</taxon>
        <taxon>Bacilli</taxon>
        <taxon>Bacillales</taxon>
        <taxon>Paenibacillaceae</taxon>
        <taxon>Paenibacillus</taxon>
    </lineage>
</organism>
<evidence type="ECO:0000259" key="10">
    <source>
        <dbReference type="PROSITE" id="PS50109"/>
    </source>
</evidence>
<dbReference type="InterPro" id="IPR005467">
    <property type="entry name" value="His_kinase_dom"/>
</dbReference>
<keyword evidence="3" id="KW-0597">Phosphoprotein</keyword>
<dbReference type="Pfam" id="PF02518">
    <property type="entry name" value="HATPase_c"/>
    <property type="match status" value="1"/>
</dbReference>
<dbReference type="CDD" id="cd00082">
    <property type="entry name" value="HisKA"/>
    <property type="match status" value="1"/>
</dbReference>
<keyword evidence="7" id="KW-0067">ATP-binding</keyword>
<evidence type="ECO:0000256" key="8">
    <source>
        <dbReference type="ARBA" id="ARBA00023012"/>
    </source>
</evidence>
<feature type="transmembrane region" description="Helical" evidence="9">
    <location>
        <begin position="209"/>
        <end position="229"/>
    </location>
</feature>
<dbReference type="Pfam" id="PF16927">
    <property type="entry name" value="HisKA_7TM"/>
    <property type="match status" value="1"/>
</dbReference>
<dbReference type="InterPro" id="IPR050736">
    <property type="entry name" value="Sensor_HK_Regulatory"/>
</dbReference>
<dbReference type="RefSeq" id="WP_166153717.1">
    <property type="nucleotide sequence ID" value="NZ_JAAOIW010000012.1"/>
</dbReference>
<evidence type="ECO:0000256" key="6">
    <source>
        <dbReference type="ARBA" id="ARBA00022777"/>
    </source>
</evidence>
<feature type="transmembrane region" description="Helical" evidence="9">
    <location>
        <begin position="6"/>
        <end position="26"/>
    </location>
</feature>
<dbReference type="PRINTS" id="PR00344">
    <property type="entry name" value="BCTRLSENSOR"/>
</dbReference>
<dbReference type="PANTHER" id="PTHR43711">
    <property type="entry name" value="TWO-COMPONENT HISTIDINE KINASE"/>
    <property type="match status" value="1"/>
</dbReference>
<feature type="domain" description="Histidine kinase" evidence="10">
    <location>
        <begin position="369"/>
        <end position="587"/>
    </location>
</feature>
<keyword evidence="9" id="KW-0812">Transmembrane</keyword>
<keyword evidence="12" id="KW-1185">Reference proteome</keyword>
<keyword evidence="6" id="KW-0418">Kinase</keyword>
<gene>
    <name evidence="11" type="ORF">G9U52_26675</name>
</gene>
<evidence type="ECO:0000313" key="11">
    <source>
        <dbReference type="EMBL" id="NHN33402.1"/>
    </source>
</evidence>
<dbReference type="InterPro" id="IPR003661">
    <property type="entry name" value="HisK_dim/P_dom"/>
</dbReference>
<dbReference type="InterPro" id="IPR035965">
    <property type="entry name" value="PAS-like_dom_sf"/>
</dbReference>
<evidence type="ECO:0000256" key="5">
    <source>
        <dbReference type="ARBA" id="ARBA00022741"/>
    </source>
</evidence>
<dbReference type="PANTHER" id="PTHR43711:SF31">
    <property type="entry name" value="HISTIDINE KINASE"/>
    <property type="match status" value="1"/>
</dbReference>
<dbReference type="PROSITE" id="PS50109">
    <property type="entry name" value="HIS_KIN"/>
    <property type="match status" value="1"/>
</dbReference>